<dbReference type="AlphaFoldDB" id="B8D5W7"/>
<name>B8D5W7_DESA1</name>
<evidence type="ECO:0000313" key="3">
    <source>
        <dbReference type="Proteomes" id="UP000006903"/>
    </source>
</evidence>
<organism evidence="2 3">
    <name type="scientific">Desulfurococcus amylolyticus (strain DSM 18924 / JCM 16383 / VKM B-2413 / 1221n)</name>
    <name type="common">Desulfurococcus kamchatkensis</name>
    <dbReference type="NCBI Taxonomy" id="490899"/>
    <lineage>
        <taxon>Archaea</taxon>
        <taxon>Thermoproteota</taxon>
        <taxon>Thermoprotei</taxon>
        <taxon>Desulfurococcales</taxon>
        <taxon>Desulfurococcaceae</taxon>
        <taxon>Desulfurococcus</taxon>
    </lineage>
</organism>
<keyword evidence="1" id="KW-1133">Transmembrane helix</keyword>
<evidence type="ECO:0000313" key="2">
    <source>
        <dbReference type="EMBL" id="ACL11498.1"/>
    </source>
</evidence>
<dbReference type="RefSeq" id="WP_012608839.1">
    <property type="nucleotide sequence ID" value="NC_011766.1"/>
</dbReference>
<feature type="transmembrane region" description="Helical" evidence="1">
    <location>
        <begin position="485"/>
        <end position="505"/>
    </location>
</feature>
<dbReference type="eggNOG" id="arCOG06080">
    <property type="taxonomic scope" value="Archaea"/>
</dbReference>
<dbReference type="InterPro" id="IPR008912">
    <property type="entry name" value="Uncharacterised_CoxE"/>
</dbReference>
<dbReference type="Pfam" id="PF05762">
    <property type="entry name" value="VWA_CoxE"/>
    <property type="match status" value="1"/>
</dbReference>
<keyword evidence="1" id="KW-0472">Membrane</keyword>
<accession>B8D5W7</accession>
<dbReference type="Proteomes" id="UP000006903">
    <property type="component" value="Chromosome"/>
</dbReference>
<dbReference type="InterPro" id="IPR036465">
    <property type="entry name" value="vWFA_dom_sf"/>
</dbReference>
<dbReference type="Gene3D" id="3.40.50.410">
    <property type="entry name" value="von Willebrand factor, type A domain"/>
    <property type="match status" value="1"/>
</dbReference>
<dbReference type="GeneID" id="7171255"/>
<dbReference type="KEGG" id="dka:DKAM_1172"/>
<dbReference type="HOGENOM" id="CLU_445255_0_0_2"/>
<dbReference type="CDD" id="cd00198">
    <property type="entry name" value="vWFA"/>
    <property type="match status" value="1"/>
</dbReference>
<evidence type="ECO:0000256" key="1">
    <source>
        <dbReference type="SAM" id="Phobius"/>
    </source>
</evidence>
<reference evidence="2 3" key="1">
    <citation type="journal article" date="2009" name="J. Bacteriol.">
        <title>Complete genome sequence of the anaerobic, protein-degrading hyperthermophilic crenarchaeon Desulfurococcus kamchatkensis.</title>
        <authorList>
            <person name="Ravin N.V."/>
            <person name="Mardanov A.V."/>
            <person name="Beletsky A.V."/>
            <person name="Kublanov I.V."/>
            <person name="Kolganova T.V."/>
            <person name="Lebedinsky A.V."/>
            <person name="Chernyh N.A."/>
            <person name="Bonch-Osmolovskaya E.A."/>
            <person name="Skryabin K.G."/>
        </authorList>
    </citation>
    <scope>NUCLEOTIDE SEQUENCE [LARGE SCALE GENOMIC DNA]</scope>
    <source>
        <strain evidence="3">DSM 18924 / JCM 16383 / VKM B-2413 / 1221n</strain>
    </source>
</reference>
<proteinExistence type="predicted"/>
<keyword evidence="1" id="KW-0812">Transmembrane</keyword>
<gene>
    <name evidence="2" type="ordered locus">DKAM_1172</name>
</gene>
<dbReference type="SUPFAM" id="SSF53300">
    <property type="entry name" value="vWA-like"/>
    <property type="match status" value="1"/>
</dbReference>
<dbReference type="EMBL" id="CP001140">
    <property type="protein sequence ID" value="ACL11498.1"/>
    <property type="molecule type" value="Genomic_DNA"/>
</dbReference>
<dbReference type="STRING" id="490899.DKAM_1172"/>
<sequence>MRYSDNVEELRRLIDERIRVELDELKETLGEFKKASIDKVVLYIGMKLALSMITSNPILLAELRGKLIESLGLTDRTQGEPSGTVELFTLDEKLYRRLGRTRFLTISSMLSEESSRREILTYIWMRKAGILKKRSNGSLVVDRDELSRYRAGSTYRLELNDIKRFLGEIPSRLWSKVLTEDLLNSVKTEDLVSLAEKFYGFNHSVDNRIIGELRRRIVEGWMPSFNDARRLEKVLGRVLKGVKADIPPHLLQYMDNAAEYVKGKERVLVERIEELPLKERWGVLRGLRQRVRDADFYRRLNPLSLMELKSLGSLDKALASKIMLGEVIGSYVEYMLTRDTSFKVYALYIAERIDPSMLEPMYRPVLESIIVGDEKKLLFHLGRGMGFDLIELISIKLTEEYSRSGVIDQALVKRAIAIGMRLLNYMKGGEGHARRIEKTGLRGRLDTRGTVYKRIRLSNEIVYRRHRRRQRMIGIVDVSGSMARFALWSILSLAVLFPSVSYIVLFSERSNVYRSPVKKTARMLAGFLEKLYTEGFKGYTNISDALRRAGELALRSNSRTMVLFSDLKQTIPDVDPWIVAGELVKKGLKVIIVVPRSIEEETIEKYRKEGCDVVVVENPENIANILKRRINLKNRV</sequence>
<protein>
    <submittedName>
        <fullName evidence="2">VWA_CoxE domain containing protein</fullName>
    </submittedName>
</protein>